<dbReference type="GO" id="GO:0008270">
    <property type="term" value="F:zinc ion binding"/>
    <property type="evidence" value="ECO:0007669"/>
    <property type="project" value="UniProtKB-KW"/>
</dbReference>
<evidence type="ECO:0000256" key="2">
    <source>
        <dbReference type="SAM" id="MobiDB-lite"/>
    </source>
</evidence>
<sequence>MSDGHSQHTATSSTRRRQEADRTAQRTRVAPADSKGVEAGSSGAGSSQSGAAPQAAQRAAQWAAEHARAPRDGAPGGGVHGGGGWNDQDRGLYGVRTVVREVGPGVGWPTLTKTNYVEWAAIMKIRLQVRHMWEAVHDGDVDHHEDRRALDALIAALPAEMQFSLSHKQTAKEAWDAIAAARIGSDRARKSTLQELRKEWENLAFKPGEDVDDFSLRLNTLLQKMVQFGDDAYDEERAVEKLFRCVPEKYKQMARSIESLLDLSTMTIEEAIGRLKVVDTDEPQSSSGPITTGGKLLLTREQWDAGHGDKKKGEPSSSTGSRKRDKPRKARKDGHAKAQGDVGRGAAGKPKPAKDDACHNCGKLGHWANECR</sequence>
<dbReference type="GO" id="GO:0003676">
    <property type="term" value="F:nucleic acid binding"/>
    <property type="evidence" value="ECO:0007669"/>
    <property type="project" value="InterPro"/>
</dbReference>
<keyword evidence="1" id="KW-0863">Zinc-finger</keyword>
<feature type="compositionally biased region" description="Low complexity" evidence="2">
    <location>
        <begin position="39"/>
        <end position="64"/>
    </location>
</feature>
<evidence type="ECO:0000259" key="3">
    <source>
        <dbReference type="PROSITE" id="PS50158"/>
    </source>
</evidence>
<evidence type="ECO:0000313" key="4">
    <source>
        <dbReference type="EMBL" id="KAK1685443.1"/>
    </source>
</evidence>
<evidence type="ECO:0000256" key="1">
    <source>
        <dbReference type="PROSITE-ProRule" id="PRU00047"/>
    </source>
</evidence>
<accession>A0AAD8X0Y2</accession>
<gene>
    <name evidence="4" type="ORF">QYE76_046291</name>
</gene>
<dbReference type="SUPFAM" id="SSF57756">
    <property type="entry name" value="Retrovirus zinc finger-like domains"/>
    <property type="match status" value="1"/>
</dbReference>
<dbReference type="Gene3D" id="4.10.60.10">
    <property type="entry name" value="Zinc finger, CCHC-type"/>
    <property type="match status" value="1"/>
</dbReference>
<dbReference type="Pfam" id="PF00098">
    <property type="entry name" value="zf-CCHC"/>
    <property type="match status" value="1"/>
</dbReference>
<reference evidence="4" key="1">
    <citation type="submission" date="2023-07" db="EMBL/GenBank/DDBJ databases">
        <title>A chromosome-level genome assembly of Lolium multiflorum.</title>
        <authorList>
            <person name="Chen Y."/>
            <person name="Copetti D."/>
            <person name="Kolliker R."/>
            <person name="Studer B."/>
        </authorList>
    </citation>
    <scope>NUCLEOTIDE SEQUENCE</scope>
    <source>
        <strain evidence="4">02402/16</strain>
        <tissue evidence="4">Leaf</tissue>
    </source>
</reference>
<feature type="region of interest" description="Disordered" evidence="2">
    <location>
        <begin position="1"/>
        <end position="86"/>
    </location>
</feature>
<dbReference type="InterPro" id="IPR036875">
    <property type="entry name" value="Znf_CCHC_sf"/>
</dbReference>
<dbReference type="PANTHER" id="PTHR35317:SF38">
    <property type="entry name" value="RNA-DIRECTED DNA POLYMERASE"/>
    <property type="match status" value="1"/>
</dbReference>
<organism evidence="4 5">
    <name type="scientific">Lolium multiflorum</name>
    <name type="common">Italian ryegrass</name>
    <name type="synonym">Lolium perenne subsp. multiflorum</name>
    <dbReference type="NCBI Taxonomy" id="4521"/>
    <lineage>
        <taxon>Eukaryota</taxon>
        <taxon>Viridiplantae</taxon>
        <taxon>Streptophyta</taxon>
        <taxon>Embryophyta</taxon>
        <taxon>Tracheophyta</taxon>
        <taxon>Spermatophyta</taxon>
        <taxon>Magnoliopsida</taxon>
        <taxon>Liliopsida</taxon>
        <taxon>Poales</taxon>
        <taxon>Poaceae</taxon>
        <taxon>BOP clade</taxon>
        <taxon>Pooideae</taxon>
        <taxon>Poodae</taxon>
        <taxon>Poeae</taxon>
        <taxon>Poeae Chloroplast Group 2 (Poeae type)</taxon>
        <taxon>Loliodinae</taxon>
        <taxon>Loliinae</taxon>
        <taxon>Lolium</taxon>
    </lineage>
</organism>
<dbReference type="InterPro" id="IPR001878">
    <property type="entry name" value="Znf_CCHC"/>
</dbReference>
<keyword evidence="1" id="KW-0479">Metal-binding</keyword>
<dbReference type="EMBL" id="JAUUTY010000002">
    <property type="protein sequence ID" value="KAK1685443.1"/>
    <property type="molecule type" value="Genomic_DNA"/>
</dbReference>
<keyword evidence="1" id="KW-0862">Zinc</keyword>
<feature type="region of interest" description="Disordered" evidence="2">
    <location>
        <begin position="304"/>
        <end position="372"/>
    </location>
</feature>
<keyword evidence="5" id="KW-1185">Reference proteome</keyword>
<feature type="domain" description="CCHC-type" evidence="3">
    <location>
        <begin position="358"/>
        <end position="372"/>
    </location>
</feature>
<feature type="compositionally biased region" description="Gly residues" evidence="2">
    <location>
        <begin position="74"/>
        <end position="85"/>
    </location>
</feature>
<name>A0AAD8X0Y2_LOLMU</name>
<comment type="caution">
    <text evidence="4">The sequence shown here is derived from an EMBL/GenBank/DDBJ whole genome shotgun (WGS) entry which is preliminary data.</text>
</comment>
<evidence type="ECO:0000313" key="5">
    <source>
        <dbReference type="Proteomes" id="UP001231189"/>
    </source>
</evidence>
<dbReference type="Pfam" id="PF14223">
    <property type="entry name" value="Retrotran_gag_2"/>
    <property type="match status" value="1"/>
</dbReference>
<proteinExistence type="predicted"/>
<dbReference type="PANTHER" id="PTHR35317">
    <property type="entry name" value="OS04G0629600 PROTEIN"/>
    <property type="match status" value="1"/>
</dbReference>
<protein>
    <recommendedName>
        <fullName evidence="3">CCHC-type domain-containing protein</fullName>
    </recommendedName>
</protein>
<dbReference type="PROSITE" id="PS50158">
    <property type="entry name" value="ZF_CCHC"/>
    <property type="match status" value="1"/>
</dbReference>
<dbReference type="AlphaFoldDB" id="A0AAD8X0Y2"/>
<dbReference type="Proteomes" id="UP001231189">
    <property type="component" value="Unassembled WGS sequence"/>
</dbReference>
<feature type="compositionally biased region" description="Basic residues" evidence="2">
    <location>
        <begin position="321"/>
        <end position="332"/>
    </location>
</feature>
<feature type="compositionally biased region" description="Basic and acidic residues" evidence="2">
    <location>
        <begin position="304"/>
        <end position="314"/>
    </location>
</feature>